<organism evidence="2 3">
    <name type="scientific">Thermococcus siculi</name>
    <dbReference type="NCBI Taxonomy" id="72803"/>
    <lineage>
        <taxon>Archaea</taxon>
        <taxon>Methanobacteriati</taxon>
        <taxon>Methanobacteriota</taxon>
        <taxon>Thermococci</taxon>
        <taxon>Thermococcales</taxon>
        <taxon>Thermococcaceae</taxon>
        <taxon>Thermococcus</taxon>
    </lineage>
</organism>
<dbReference type="KEGG" id="tsl:A3L11_09855"/>
<proteinExistence type="predicted"/>
<dbReference type="EMBL" id="CP015103">
    <property type="protein sequence ID" value="ASJ09518.1"/>
    <property type="molecule type" value="Genomic_DNA"/>
</dbReference>
<evidence type="ECO:0000256" key="1">
    <source>
        <dbReference type="SAM" id="Phobius"/>
    </source>
</evidence>
<dbReference type="AlphaFoldDB" id="A0A2Z2MNU4"/>
<keyword evidence="3" id="KW-1185">Reference proteome</keyword>
<evidence type="ECO:0000313" key="3">
    <source>
        <dbReference type="Proteomes" id="UP000250125"/>
    </source>
</evidence>
<feature type="transmembrane region" description="Helical" evidence="1">
    <location>
        <begin position="189"/>
        <end position="210"/>
    </location>
</feature>
<dbReference type="GeneID" id="33318544"/>
<accession>A0A2Z2MNU4</accession>
<gene>
    <name evidence="2" type="ORF">A3L11_09855</name>
</gene>
<dbReference type="OrthoDB" id="100942at2157"/>
<reference evidence="2 3" key="1">
    <citation type="submission" date="2016-04" db="EMBL/GenBank/DDBJ databases">
        <title>Complete genome sequence of Thermococcus siculi type strain RG-20.</title>
        <authorList>
            <person name="Oger P.M."/>
        </authorList>
    </citation>
    <scope>NUCLEOTIDE SEQUENCE [LARGE SCALE GENOMIC DNA]</scope>
    <source>
        <strain evidence="2 3">RG-20</strain>
    </source>
</reference>
<keyword evidence="1" id="KW-1133">Transmembrane helix</keyword>
<keyword evidence="1" id="KW-0812">Transmembrane</keyword>
<sequence>MRARSVLTVLVIVFVILPFIDSSISWLWIHNHSPSPVAYTGAVQYSVYFPKTFAIIEASRKGRIEEVSPWEITVITRDNLTLPVAYDYRPQLLRRIAEQEKQINETIEGLKDEKGTWDGGSLYAKLSSVVWLEDDVAKHREKLMRASIDLQPTGRAWMVFIQATVLTMLWLVVFLWARKNERKRPGFALLVTSGMLVLILLGYAFVFTGFPFREEMKAPPAGFLAGINYTANDSGITRCEETWLVKADADTESLFREYLHRGVVVYADDPTYGVHFLVLLLNESDRNALANSLNESRSLWIDFRECGYDKSLRKLGRVLQLGRELVAKGYITPEDYSRLEKYVEEKRAELESLRLAADYRIQVNFYR</sequence>
<name>A0A2Z2MNU4_9EURY</name>
<evidence type="ECO:0000313" key="2">
    <source>
        <dbReference type="EMBL" id="ASJ09518.1"/>
    </source>
</evidence>
<keyword evidence="1" id="KW-0472">Membrane</keyword>
<protein>
    <submittedName>
        <fullName evidence="2">Uncharacterized protein</fullName>
    </submittedName>
</protein>
<dbReference type="Proteomes" id="UP000250125">
    <property type="component" value="Chromosome"/>
</dbReference>
<dbReference type="RefSeq" id="WP_088856745.1">
    <property type="nucleotide sequence ID" value="NZ_CP015103.1"/>
</dbReference>
<feature type="transmembrane region" description="Helical" evidence="1">
    <location>
        <begin position="156"/>
        <end position="177"/>
    </location>
</feature>